<dbReference type="Proteomes" id="UP000250235">
    <property type="component" value="Unassembled WGS sequence"/>
</dbReference>
<keyword evidence="3" id="KW-1185">Reference proteome</keyword>
<dbReference type="EMBL" id="KQ986823">
    <property type="protein sequence ID" value="KZV58180.1"/>
    <property type="molecule type" value="Genomic_DNA"/>
</dbReference>
<evidence type="ECO:0000313" key="3">
    <source>
        <dbReference type="Proteomes" id="UP000250235"/>
    </source>
</evidence>
<evidence type="ECO:0000256" key="1">
    <source>
        <dbReference type="SAM" id="MobiDB-lite"/>
    </source>
</evidence>
<feature type="region of interest" description="Disordered" evidence="1">
    <location>
        <begin position="545"/>
        <end position="571"/>
    </location>
</feature>
<name>A0A2Z7DEC3_9LAMI</name>
<dbReference type="AlphaFoldDB" id="A0A2Z7DEC3"/>
<evidence type="ECO:0008006" key="4">
    <source>
        <dbReference type="Google" id="ProtNLM"/>
    </source>
</evidence>
<sequence>MLNMFKALEASGLRGFLGCPSVFCEKELERFFDTALVQDGDIIGAVSGMFFAISESRFAEVLKLPTEGLVFLSETPKNLVYDAMSIFSKSGEPISTYGKKRLMKNEFRLLNDILAKSITVKAGSFDAVTNERFLMMTAIHFGIKVPMFVEKGTVAESEGSKDVVVAKAFEKSVRSNQTNEEKMSLDYLMMQISDYMMLPSVTVAEITKIKSDFPVKIKEVHYQDWYYASLPKISGTEKGNALLEEADTVKGNPATVMVQLICADVDFLVQMRQQSRVCTEVIRYSMFGCMRPVVGINLCRDIVVHSSAVDVIEKIPNKFGSVFQQGVDTNSFVGYFSDSGVQSVLQSVQDIELLSSYGSTVYRSPSSQSDTIFDQDDLMDFHANNDSDEQTSDHQFDLPVSTTNVESTPAVAQFSLPAIDIKESFAQLRASIDDILFEQIRKIRTDFGMTLLTNSRKDSQDLRAVLSLDLSTSQKKLSTQVAATALDNVDVRKEVKALNAKVTYLDEQVVAMRNDLLNFHAKEEENHLNLSTQLDVLFDYINRGGDAKKGESGSSQPRPPPDDQSRPWWGKWYQRWKSEKRR</sequence>
<gene>
    <name evidence="2" type="ORF">F511_35901</name>
</gene>
<evidence type="ECO:0000313" key="2">
    <source>
        <dbReference type="EMBL" id="KZV58180.1"/>
    </source>
</evidence>
<proteinExistence type="predicted"/>
<organism evidence="2 3">
    <name type="scientific">Dorcoceras hygrometricum</name>
    <dbReference type="NCBI Taxonomy" id="472368"/>
    <lineage>
        <taxon>Eukaryota</taxon>
        <taxon>Viridiplantae</taxon>
        <taxon>Streptophyta</taxon>
        <taxon>Embryophyta</taxon>
        <taxon>Tracheophyta</taxon>
        <taxon>Spermatophyta</taxon>
        <taxon>Magnoliopsida</taxon>
        <taxon>eudicotyledons</taxon>
        <taxon>Gunneridae</taxon>
        <taxon>Pentapetalae</taxon>
        <taxon>asterids</taxon>
        <taxon>lamiids</taxon>
        <taxon>Lamiales</taxon>
        <taxon>Gesneriaceae</taxon>
        <taxon>Didymocarpoideae</taxon>
        <taxon>Trichosporeae</taxon>
        <taxon>Loxocarpinae</taxon>
        <taxon>Dorcoceras</taxon>
    </lineage>
</organism>
<reference evidence="2 3" key="1">
    <citation type="journal article" date="2015" name="Proc. Natl. Acad. Sci. U.S.A.">
        <title>The resurrection genome of Boea hygrometrica: A blueprint for survival of dehydration.</title>
        <authorList>
            <person name="Xiao L."/>
            <person name="Yang G."/>
            <person name="Zhang L."/>
            <person name="Yang X."/>
            <person name="Zhao S."/>
            <person name="Ji Z."/>
            <person name="Zhou Q."/>
            <person name="Hu M."/>
            <person name="Wang Y."/>
            <person name="Chen M."/>
            <person name="Xu Y."/>
            <person name="Jin H."/>
            <person name="Xiao X."/>
            <person name="Hu G."/>
            <person name="Bao F."/>
            <person name="Hu Y."/>
            <person name="Wan P."/>
            <person name="Li L."/>
            <person name="Deng X."/>
            <person name="Kuang T."/>
            <person name="Xiang C."/>
            <person name="Zhu J.K."/>
            <person name="Oliver M.J."/>
            <person name="He Y."/>
        </authorList>
    </citation>
    <scope>NUCLEOTIDE SEQUENCE [LARGE SCALE GENOMIC DNA]</scope>
    <source>
        <strain evidence="3">cv. XS01</strain>
    </source>
</reference>
<protein>
    <recommendedName>
        <fullName evidence="4">Dystroglycan-like</fullName>
    </recommendedName>
</protein>
<accession>A0A2Z7DEC3</accession>